<dbReference type="RefSeq" id="WP_076944377.1">
    <property type="nucleotide sequence ID" value="NZ_MOXD01000025.1"/>
</dbReference>
<feature type="signal peptide" evidence="1">
    <location>
        <begin position="1"/>
        <end position="23"/>
    </location>
</feature>
<dbReference type="OrthoDB" id="6572497at2"/>
<evidence type="ECO:0008006" key="4">
    <source>
        <dbReference type="Google" id="ProtNLM"/>
    </source>
</evidence>
<name>A0A1S8CDM0_9GAMM</name>
<dbReference type="GO" id="GO:0009289">
    <property type="term" value="C:pilus"/>
    <property type="evidence" value="ECO:0007669"/>
    <property type="project" value="InterPro"/>
</dbReference>
<feature type="chain" id="PRO_5013272576" description="DUF1120 domain-containing protein" evidence="1">
    <location>
        <begin position="24"/>
        <end position="212"/>
    </location>
</feature>
<dbReference type="Proteomes" id="UP000216021">
    <property type="component" value="Unassembled WGS sequence"/>
</dbReference>
<dbReference type="STRING" id="2034155.BMI79_21870"/>
<dbReference type="Gene3D" id="2.60.40.1090">
    <property type="entry name" value="Fimbrial-type adhesion domain"/>
    <property type="match status" value="1"/>
</dbReference>
<protein>
    <recommendedName>
        <fullName evidence="4">DUF1120 domain-containing protein</fullName>
    </recommendedName>
</protein>
<evidence type="ECO:0000313" key="3">
    <source>
        <dbReference type="Proteomes" id="UP000216021"/>
    </source>
</evidence>
<evidence type="ECO:0000313" key="2">
    <source>
        <dbReference type="EMBL" id="OMQ18519.1"/>
    </source>
</evidence>
<proteinExistence type="predicted"/>
<comment type="caution">
    <text evidence="2">The sequence shown here is derived from an EMBL/GenBank/DDBJ whole genome shotgun (WGS) entry which is preliminary data.</text>
</comment>
<dbReference type="EMBL" id="MOXD01000025">
    <property type="protein sequence ID" value="OMQ18519.1"/>
    <property type="molecule type" value="Genomic_DNA"/>
</dbReference>
<sequence length="212" mass="22308">MRKLLTFTPAALLLLTVSGAVHAADANLTIKGTILPAACTPSISNGGVIDYGSIDSNSLNVNKVTNLQTMPLTISIACTSPIKVGFKVADNRPGTHNETGPRFGLNTDNSGNNIGYYFLAPEQESFRIDGEAGRLASVNGATYQEASIIGPNGLTYTASLISKPSGPITELPFATNMIFDVGIRTTIYPKNNLDLANEINLDGSATLSVVYL</sequence>
<dbReference type="GO" id="GO:0007155">
    <property type="term" value="P:cell adhesion"/>
    <property type="evidence" value="ECO:0007669"/>
    <property type="project" value="InterPro"/>
</dbReference>
<dbReference type="AlphaFoldDB" id="A0A1S8CDM0"/>
<dbReference type="InterPro" id="IPR036937">
    <property type="entry name" value="Adhesion_dom_fimbrial_sf"/>
</dbReference>
<accession>A0A1S8CDM0</accession>
<keyword evidence="1" id="KW-0732">Signal</keyword>
<gene>
    <name evidence="2" type="ORF">BMI79_21870</name>
</gene>
<dbReference type="Pfam" id="PF06551">
    <property type="entry name" value="DUF1120"/>
    <property type="match status" value="1"/>
</dbReference>
<evidence type="ECO:0000256" key="1">
    <source>
        <dbReference type="SAM" id="SignalP"/>
    </source>
</evidence>
<dbReference type="InterPro" id="IPR010546">
    <property type="entry name" value="DUF1120"/>
</dbReference>
<organism evidence="2 3">
    <name type="scientific">Serratia oryzae</name>
    <dbReference type="NCBI Taxonomy" id="2034155"/>
    <lineage>
        <taxon>Bacteria</taxon>
        <taxon>Pseudomonadati</taxon>
        <taxon>Pseudomonadota</taxon>
        <taxon>Gammaproteobacteria</taxon>
        <taxon>Enterobacterales</taxon>
        <taxon>Yersiniaceae</taxon>
        <taxon>Serratia</taxon>
    </lineage>
</organism>
<keyword evidence="3" id="KW-1185">Reference proteome</keyword>
<reference evidence="2 3" key="1">
    <citation type="submission" date="2016-11" db="EMBL/GenBank/DDBJ databases">
        <title>Rahnella oryzae sp. nov., isolated from rice root.</title>
        <authorList>
            <person name="Zhang X.-X."/>
            <person name="Zhang J."/>
        </authorList>
    </citation>
    <scope>NUCLEOTIDE SEQUENCE [LARGE SCALE GENOMIC DNA]</scope>
    <source>
        <strain evidence="2 3">J11-6</strain>
    </source>
</reference>